<keyword evidence="2" id="KW-1185">Reference proteome</keyword>
<evidence type="ECO:0000313" key="2">
    <source>
        <dbReference type="Proteomes" id="UP000614350"/>
    </source>
</evidence>
<accession>A0A834MW78</accession>
<protein>
    <submittedName>
        <fullName evidence="1">Uncharacterized protein</fullName>
    </submittedName>
</protein>
<dbReference type="AlphaFoldDB" id="A0A834MW78"/>
<name>A0A834MW78_VESVU</name>
<sequence length="165" mass="18328">MRPLGFSVFLTEVEHSRRGLSSIRHGTTWLGSSWLELAWPGLISPGLVWSGLAWPGLARYLRRSLKLITRLSLASCVSLHPTQTTVTRKNRLAAAKVLSDLGDLDRTFLPLKEILVKASKNNTFAVLNPRRGLPSFLRCVSSEGEEFFGAATNWKLLSVARDLLD</sequence>
<dbReference type="EMBL" id="JACSEA010000014">
    <property type="protein sequence ID" value="KAF7385939.1"/>
    <property type="molecule type" value="Genomic_DNA"/>
</dbReference>
<comment type="caution">
    <text evidence="1">The sequence shown here is derived from an EMBL/GenBank/DDBJ whole genome shotgun (WGS) entry which is preliminary data.</text>
</comment>
<dbReference type="Proteomes" id="UP000614350">
    <property type="component" value="Unassembled WGS sequence"/>
</dbReference>
<evidence type="ECO:0000313" key="1">
    <source>
        <dbReference type="EMBL" id="KAF7385939.1"/>
    </source>
</evidence>
<organism evidence="1 2">
    <name type="scientific">Vespula vulgaris</name>
    <name type="common">Yellow jacket</name>
    <name type="synonym">Wasp</name>
    <dbReference type="NCBI Taxonomy" id="7454"/>
    <lineage>
        <taxon>Eukaryota</taxon>
        <taxon>Metazoa</taxon>
        <taxon>Ecdysozoa</taxon>
        <taxon>Arthropoda</taxon>
        <taxon>Hexapoda</taxon>
        <taxon>Insecta</taxon>
        <taxon>Pterygota</taxon>
        <taxon>Neoptera</taxon>
        <taxon>Endopterygota</taxon>
        <taxon>Hymenoptera</taxon>
        <taxon>Apocrita</taxon>
        <taxon>Aculeata</taxon>
        <taxon>Vespoidea</taxon>
        <taxon>Vespidae</taxon>
        <taxon>Vespinae</taxon>
        <taxon>Vespula</taxon>
    </lineage>
</organism>
<proteinExistence type="predicted"/>
<reference evidence="1" key="1">
    <citation type="journal article" date="2020" name="G3 (Bethesda)">
        <title>High-Quality Assemblies for Three Invasive Social Wasps from the &lt;i&gt;Vespula&lt;/i&gt; Genus.</title>
        <authorList>
            <person name="Harrop T.W.R."/>
            <person name="Guhlin J."/>
            <person name="McLaughlin G.M."/>
            <person name="Permina E."/>
            <person name="Stockwell P."/>
            <person name="Gilligan J."/>
            <person name="Le Lec M.F."/>
            <person name="Gruber M.A.M."/>
            <person name="Quinn O."/>
            <person name="Lovegrove M."/>
            <person name="Duncan E.J."/>
            <person name="Remnant E.J."/>
            <person name="Van Eeckhoven J."/>
            <person name="Graham B."/>
            <person name="Knapp R.A."/>
            <person name="Langford K.W."/>
            <person name="Kronenberg Z."/>
            <person name="Press M.O."/>
            <person name="Eacker S.M."/>
            <person name="Wilson-Rankin E.E."/>
            <person name="Purcell J."/>
            <person name="Lester P.J."/>
            <person name="Dearden P.K."/>
        </authorList>
    </citation>
    <scope>NUCLEOTIDE SEQUENCE</scope>
    <source>
        <strain evidence="1">Marl-1</strain>
    </source>
</reference>
<gene>
    <name evidence="1" type="ORF">HZH66_011781</name>
</gene>